<proteinExistence type="evidence at transcript level"/>
<dbReference type="Pfam" id="PF00319">
    <property type="entry name" value="SRF-TF"/>
    <property type="match status" value="1"/>
</dbReference>
<dbReference type="GO" id="GO:0045944">
    <property type="term" value="P:positive regulation of transcription by RNA polymerase II"/>
    <property type="evidence" value="ECO:0007669"/>
    <property type="project" value="InterPro"/>
</dbReference>
<organism evidence="9">
    <name type="scientific">Brachypodium distachyon</name>
    <name type="common">Purple false brome</name>
    <name type="synonym">Trachynia distachya</name>
    <dbReference type="NCBI Taxonomy" id="15368"/>
    <lineage>
        <taxon>Eukaryota</taxon>
        <taxon>Viridiplantae</taxon>
        <taxon>Streptophyta</taxon>
        <taxon>Embryophyta</taxon>
        <taxon>Tracheophyta</taxon>
        <taxon>Spermatophyta</taxon>
        <taxon>Magnoliopsida</taxon>
        <taxon>Liliopsida</taxon>
        <taxon>Poales</taxon>
        <taxon>Poaceae</taxon>
        <taxon>BOP clade</taxon>
        <taxon>Pooideae</taxon>
        <taxon>Stipodae</taxon>
        <taxon>Brachypodieae</taxon>
        <taxon>Brachypodium</taxon>
    </lineage>
</organism>
<accession>I1GW01</accession>
<dbReference type="InterPro" id="IPR033896">
    <property type="entry name" value="MEF2-like_N"/>
</dbReference>
<dbReference type="EMBL" id="KF469312">
    <property type="protein sequence ID" value="AIG21826.1"/>
    <property type="molecule type" value="mRNA"/>
</dbReference>
<dbReference type="InterPro" id="IPR002100">
    <property type="entry name" value="TF_MADSbox"/>
</dbReference>
<evidence type="ECO:0000256" key="1">
    <source>
        <dbReference type="ARBA" id="ARBA00004123"/>
    </source>
</evidence>
<dbReference type="CDD" id="cd00265">
    <property type="entry name" value="MADS_MEF2_like"/>
    <property type="match status" value="1"/>
</dbReference>
<dbReference type="GO" id="GO:0000977">
    <property type="term" value="F:RNA polymerase II transcription regulatory region sequence-specific DNA binding"/>
    <property type="evidence" value="ECO:0007669"/>
    <property type="project" value="InterPro"/>
</dbReference>
<comment type="subcellular location">
    <subcellularLocation>
        <location evidence="1">Nucleus</location>
    </subcellularLocation>
</comment>
<feature type="domain" description="MADS-box" evidence="7">
    <location>
        <begin position="1"/>
        <end position="61"/>
    </location>
</feature>
<dbReference type="KEGG" id="bdi:100840780"/>
<dbReference type="PRINTS" id="PR00404">
    <property type="entry name" value="MADSDOMAIN"/>
</dbReference>
<dbReference type="GO" id="GO:0005634">
    <property type="term" value="C:nucleus"/>
    <property type="evidence" value="ECO:0007669"/>
    <property type="project" value="UniProtKB-SubCell"/>
</dbReference>
<dbReference type="GO" id="GO:0003700">
    <property type="term" value="F:DNA-binding transcription factor activity"/>
    <property type="evidence" value="ECO:0007669"/>
    <property type="project" value="InterPro"/>
</dbReference>
<dbReference type="GeneID" id="100840780"/>
<evidence type="ECO:0000256" key="5">
    <source>
        <dbReference type="ARBA" id="ARBA00023242"/>
    </source>
</evidence>
<evidence type="ECO:0000256" key="4">
    <source>
        <dbReference type="ARBA" id="ARBA00023163"/>
    </source>
</evidence>
<keyword evidence="6" id="KW-0175">Coiled coil</keyword>
<evidence type="ECO:0000313" key="9">
    <source>
        <dbReference type="EMBL" id="AIG21826.1"/>
    </source>
</evidence>
<protein>
    <submittedName>
        <fullName evidence="9">MADS-box transcription factor 17</fullName>
    </submittedName>
</protein>
<evidence type="ECO:0000256" key="2">
    <source>
        <dbReference type="ARBA" id="ARBA00023015"/>
    </source>
</evidence>
<evidence type="ECO:0000259" key="8">
    <source>
        <dbReference type="PROSITE" id="PS51297"/>
    </source>
</evidence>
<feature type="coiled-coil region" evidence="6">
    <location>
        <begin position="85"/>
        <end position="169"/>
    </location>
</feature>
<keyword evidence="3" id="KW-0238">DNA-binding</keyword>
<reference evidence="9" key="1">
    <citation type="journal article" date="2014" name="PLoS ONE">
        <title>Genome-wide analysis of the MADS-box gene family in Brachypodium distachyon.</title>
        <authorList>
            <person name="Wei B."/>
            <person name="Zhang R.Z."/>
            <person name="Guo J.J."/>
            <person name="Liu D.M."/>
            <person name="Li A.L."/>
            <person name="Fan R.C."/>
            <person name="Mao L."/>
            <person name="Zhang X.Q."/>
        </authorList>
    </citation>
    <scope>NUCLEOTIDE SEQUENCE</scope>
</reference>
<dbReference type="AlphaFoldDB" id="I1GW01"/>
<keyword evidence="4" id="KW-0804">Transcription</keyword>
<dbReference type="PROSITE" id="PS51297">
    <property type="entry name" value="K_BOX"/>
    <property type="match status" value="1"/>
</dbReference>
<name>I1GW01_BRADI</name>
<dbReference type="PROSITE" id="PS50066">
    <property type="entry name" value="MADS_BOX_2"/>
    <property type="match status" value="1"/>
</dbReference>
<keyword evidence="5" id="KW-0539">Nucleus</keyword>
<dbReference type="Pfam" id="PF01486">
    <property type="entry name" value="K-box"/>
    <property type="match status" value="1"/>
</dbReference>
<dbReference type="SUPFAM" id="SSF55455">
    <property type="entry name" value="SRF-like"/>
    <property type="match status" value="1"/>
</dbReference>
<dbReference type="SMART" id="SM00432">
    <property type="entry name" value="MADS"/>
    <property type="match status" value="1"/>
</dbReference>
<keyword evidence="2" id="KW-0805">Transcription regulation</keyword>
<evidence type="ECO:0000256" key="3">
    <source>
        <dbReference type="ARBA" id="ARBA00023125"/>
    </source>
</evidence>
<evidence type="ECO:0000256" key="6">
    <source>
        <dbReference type="SAM" id="Coils"/>
    </source>
</evidence>
<sequence length="176" mass="20262">MGRGKVEMKRIDNDASRGVTFSKLRAGLLKKAHELAVLCDAHLGVIVFSSNGKLFDYCSPHTSWSELIQRYESSSTSSSTSDIQLQQIPAEIERLRQERDHLEASLRRLTGEDLSSLATDEELDDLEQQLQSVLGKVRQREDELLTEQLDETRQKVQILEDQNSFLRHMFDEEDYY</sequence>
<dbReference type="InterPro" id="IPR002487">
    <property type="entry name" value="TF_Kbox"/>
</dbReference>
<dbReference type="InterPro" id="IPR050142">
    <property type="entry name" value="MADS-box/MEF2_TF"/>
</dbReference>
<dbReference type="eggNOG" id="KOG0014">
    <property type="taxonomic scope" value="Eukaryota"/>
</dbReference>
<dbReference type="PANTHER" id="PTHR48019">
    <property type="entry name" value="SERUM RESPONSE FACTOR HOMOLOG"/>
    <property type="match status" value="1"/>
</dbReference>
<evidence type="ECO:0000259" key="7">
    <source>
        <dbReference type="PROSITE" id="PS50066"/>
    </source>
</evidence>
<dbReference type="OMA" id="EVERMGM"/>
<dbReference type="OrthoDB" id="672817at2759"/>
<dbReference type="RefSeq" id="NP_001289801.1">
    <property type="nucleotide sequence ID" value="NM_001302872.1"/>
</dbReference>
<dbReference type="HOGENOM" id="CLU_053053_0_4_1"/>
<feature type="domain" description="K-box" evidence="8">
    <location>
        <begin position="85"/>
        <end position="176"/>
    </location>
</feature>
<dbReference type="ExpressionAtlas" id="I1GW01">
    <property type="expression patterns" value="baseline"/>
</dbReference>
<dbReference type="InterPro" id="IPR036879">
    <property type="entry name" value="TF_MADSbox_sf"/>
</dbReference>
<dbReference type="GO" id="GO:0046983">
    <property type="term" value="F:protein dimerization activity"/>
    <property type="evidence" value="ECO:0007669"/>
    <property type="project" value="InterPro"/>
</dbReference>
<dbReference type="Gene3D" id="3.40.1810.10">
    <property type="entry name" value="Transcription factor, MADS-box"/>
    <property type="match status" value="1"/>
</dbReference>